<name>A0A9D9DFC0_9PROT</name>
<dbReference type="EMBL" id="JADINC010000040">
    <property type="protein sequence ID" value="MBO8425341.1"/>
    <property type="molecule type" value="Genomic_DNA"/>
</dbReference>
<reference evidence="1" key="1">
    <citation type="submission" date="2020-10" db="EMBL/GenBank/DDBJ databases">
        <authorList>
            <person name="Gilroy R."/>
        </authorList>
    </citation>
    <scope>NUCLEOTIDE SEQUENCE</scope>
    <source>
        <strain evidence="1">8207</strain>
    </source>
</reference>
<organism evidence="1 2">
    <name type="scientific">Candidatus Enterousia avistercoris</name>
    <dbReference type="NCBI Taxonomy" id="2840788"/>
    <lineage>
        <taxon>Bacteria</taxon>
        <taxon>Pseudomonadati</taxon>
        <taxon>Pseudomonadota</taxon>
        <taxon>Alphaproteobacteria</taxon>
        <taxon>Candidatus Enterousia</taxon>
    </lineage>
</organism>
<evidence type="ECO:0000313" key="1">
    <source>
        <dbReference type="EMBL" id="MBO8425341.1"/>
    </source>
</evidence>
<accession>A0A9D9DFC0</accession>
<protein>
    <submittedName>
        <fullName evidence="1">Uncharacterized protein</fullName>
    </submittedName>
</protein>
<gene>
    <name evidence="1" type="ORF">IAC69_02565</name>
</gene>
<proteinExistence type="predicted"/>
<comment type="caution">
    <text evidence="1">The sequence shown here is derived from an EMBL/GenBank/DDBJ whole genome shotgun (WGS) entry which is preliminary data.</text>
</comment>
<dbReference type="Proteomes" id="UP000823630">
    <property type="component" value="Unassembled WGS sequence"/>
</dbReference>
<dbReference type="AlphaFoldDB" id="A0A9D9DFC0"/>
<sequence length="88" mass="10318">MNEKRQNEMIYRTQMDTKHEMDLAGLLAMISSLESRAKLVRAIAVIRMLDNMRKNIERSGVNKKVLRATQIKLEKIQAELIDYQQSIR</sequence>
<evidence type="ECO:0000313" key="2">
    <source>
        <dbReference type="Proteomes" id="UP000823630"/>
    </source>
</evidence>
<reference evidence="1" key="2">
    <citation type="journal article" date="2021" name="PeerJ">
        <title>Extensive microbial diversity within the chicken gut microbiome revealed by metagenomics and culture.</title>
        <authorList>
            <person name="Gilroy R."/>
            <person name="Ravi A."/>
            <person name="Getino M."/>
            <person name="Pursley I."/>
            <person name="Horton D.L."/>
            <person name="Alikhan N.F."/>
            <person name="Baker D."/>
            <person name="Gharbi K."/>
            <person name="Hall N."/>
            <person name="Watson M."/>
            <person name="Adriaenssens E.M."/>
            <person name="Foster-Nyarko E."/>
            <person name="Jarju S."/>
            <person name="Secka A."/>
            <person name="Antonio M."/>
            <person name="Oren A."/>
            <person name="Chaudhuri R.R."/>
            <person name="La Ragione R."/>
            <person name="Hildebrand F."/>
            <person name="Pallen M.J."/>
        </authorList>
    </citation>
    <scope>NUCLEOTIDE SEQUENCE</scope>
    <source>
        <strain evidence="1">8207</strain>
    </source>
</reference>